<dbReference type="InterPro" id="IPR027417">
    <property type="entry name" value="P-loop_NTPase"/>
</dbReference>
<sequence length="795" mass="87220">MTDSQAIKAMRAEAVGLAGEVLGDNERAVLDTDLADRIAAAHRRVLAAADEPVTIAFVGQFTTGKSVLLGALLGDAGLLPATSNATTGNITVLRPVVVPGERTQVRDPVEVRYFDQETLAACKRMMVDELAAEARRFHLPEPAGDGWAEITDWCSRVAWTVEDLWVPVRELIGLRDAAVSYPWLVTGAPARMPWQTVRDGLLPIVARPAAHVPRWEPPPQRPPITLDGPVDPAFLAATASLVDRVIVTVEVPARCWPFERHRVDDDVALLDFPGRGASPSEMRDRFLLRNTLPHLNTIMVLIDPERPDSSDPGRIRMDFAQLDHGPGGSGPARRRDAVLALISRFDRLEESAPDLAVDRAPLSSADIVNHPHLTGLKALWREAERATSNADAGDATAIVSVAAAWALADGFAPPPIRLPAHRDPAEWRASIAHAARMWGQIAGRVPGEQGIAGPLRDYASDGGLGRLRRLVTRHAEQHGLTQKHSRVLPYLEELRLLVGEARERLGELRDREAEAEVLDRNAFRRLVNAAKTEVAISRGRCAVDVFAPSFTLESGRTGAVAIQQTVTAAVFAWREWERLFNAVGTGAARSGVTLNSDFLGPFTEAVALARQRGVETADEMIDQWLDAREAELADWLPRLQAALGDRRAGARERNPEFMGKVARSVQCTWLPEDEIPDPEPPKDPVERIFPLRADRALPWHPDRASAAESNQIYVIRLRRELAASAVRAGHTAMADRLRQRTTLLQGELGRLHDTFPDGSQIEAFLDDVFGPTRYHADRSPAAAASKRRRGEVKEI</sequence>
<proteinExistence type="predicted"/>
<comment type="caution">
    <text evidence="2">The sequence shown here is derived from an EMBL/GenBank/DDBJ whole genome shotgun (WGS) entry which is preliminary data.</text>
</comment>
<keyword evidence="3" id="KW-1185">Reference proteome</keyword>
<gene>
    <name evidence="2" type="ORF">ACFO0C_16575</name>
</gene>
<dbReference type="EMBL" id="JBHSBL010000015">
    <property type="protein sequence ID" value="MFC4066552.1"/>
    <property type="molecule type" value="Genomic_DNA"/>
</dbReference>
<evidence type="ECO:0000313" key="2">
    <source>
        <dbReference type="EMBL" id="MFC4066552.1"/>
    </source>
</evidence>
<dbReference type="Proteomes" id="UP001595867">
    <property type="component" value="Unassembled WGS sequence"/>
</dbReference>
<evidence type="ECO:0000313" key="3">
    <source>
        <dbReference type="Proteomes" id="UP001595867"/>
    </source>
</evidence>
<name>A0ABV8IU92_9ACTN</name>
<feature type="region of interest" description="Disordered" evidence="1">
    <location>
        <begin position="775"/>
        <end position="795"/>
    </location>
</feature>
<evidence type="ECO:0000256" key="1">
    <source>
        <dbReference type="SAM" id="MobiDB-lite"/>
    </source>
</evidence>
<reference evidence="3" key="1">
    <citation type="journal article" date="2019" name="Int. J. Syst. Evol. Microbiol.">
        <title>The Global Catalogue of Microorganisms (GCM) 10K type strain sequencing project: providing services to taxonomists for standard genome sequencing and annotation.</title>
        <authorList>
            <consortium name="The Broad Institute Genomics Platform"/>
            <consortium name="The Broad Institute Genome Sequencing Center for Infectious Disease"/>
            <person name="Wu L."/>
            <person name="Ma J."/>
        </authorList>
    </citation>
    <scope>NUCLEOTIDE SEQUENCE [LARGE SCALE GENOMIC DNA]</scope>
    <source>
        <strain evidence="3">TBRC 5832</strain>
    </source>
</reference>
<dbReference type="RefSeq" id="WP_378067517.1">
    <property type="nucleotide sequence ID" value="NZ_JBHSBL010000015.1"/>
</dbReference>
<evidence type="ECO:0008006" key="4">
    <source>
        <dbReference type="Google" id="ProtNLM"/>
    </source>
</evidence>
<dbReference type="SUPFAM" id="SSF52540">
    <property type="entry name" value="P-loop containing nucleoside triphosphate hydrolases"/>
    <property type="match status" value="1"/>
</dbReference>
<accession>A0ABV8IU92</accession>
<feature type="compositionally biased region" description="Basic residues" evidence="1">
    <location>
        <begin position="785"/>
        <end position="795"/>
    </location>
</feature>
<organism evidence="2 3">
    <name type="scientific">Actinoplanes subglobosus</name>
    <dbReference type="NCBI Taxonomy" id="1547892"/>
    <lineage>
        <taxon>Bacteria</taxon>
        <taxon>Bacillati</taxon>
        <taxon>Actinomycetota</taxon>
        <taxon>Actinomycetes</taxon>
        <taxon>Micromonosporales</taxon>
        <taxon>Micromonosporaceae</taxon>
        <taxon>Actinoplanes</taxon>
    </lineage>
</organism>
<protein>
    <recommendedName>
        <fullName evidence="4">Dynamin family protein</fullName>
    </recommendedName>
</protein>